<gene>
    <name evidence="1" type="ORF">BED47_03510</name>
</gene>
<name>A0ABX2ZYC1_9BACI</name>
<protein>
    <submittedName>
        <fullName evidence="1">Uncharacterized protein</fullName>
    </submittedName>
</protein>
<evidence type="ECO:0000313" key="1">
    <source>
        <dbReference type="EMBL" id="ODG93369.1"/>
    </source>
</evidence>
<dbReference type="Proteomes" id="UP000094580">
    <property type="component" value="Unassembled WGS sequence"/>
</dbReference>
<dbReference type="RefSeq" id="WP_069032445.1">
    <property type="nucleotide sequence ID" value="NZ_MDKC01000002.1"/>
</dbReference>
<sequence>MDFISGGYYIIAPTIRQEYMDKEIIPNRIVSVSECICDMHPEINIFWGGSKVNKLKYIKDLNISEVKYKEMEKWIQDKFDLREFEYPQILPSLNIANEFFSTFLSDVKDLKIIGIGLPNNYLESFLDEEDTIIKTSEERTGLENILLRKEFIVDGTTSIKGYEILGYETNTFHSYLCNGLENEFKNQFDFSLNKNGFIKSLAEAERCCDIANDEKLGTEPVYWLPWAIFEYESY</sequence>
<dbReference type="EMBL" id="MDKC01000002">
    <property type="protein sequence ID" value="ODG93369.1"/>
    <property type="molecule type" value="Genomic_DNA"/>
</dbReference>
<reference evidence="1 2" key="1">
    <citation type="submission" date="2016-07" db="EMBL/GenBank/DDBJ databases">
        <authorList>
            <person name="Townsley L."/>
            <person name="Shank E.A."/>
        </authorList>
    </citation>
    <scope>NUCLEOTIDE SEQUENCE [LARGE SCALE GENOMIC DNA]</scope>
    <source>
        <strain evidence="1 2">CH01</strain>
    </source>
</reference>
<proteinExistence type="predicted"/>
<comment type="caution">
    <text evidence="1">The sequence shown here is derived from an EMBL/GenBank/DDBJ whole genome shotgun (WGS) entry which is preliminary data.</text>
</comment>
<organism evidence="1 2">
    <name type="scientific">Gottfriedia luciferensis</name>
    <dbReference type="NCBI Taxonomy" id="178774"/>
    <lineage>
        <taxon>Bacteria</taxon>
        <taxon>Bacillati</taxon>
        <taxon>Bacillota</taxon>
        <taxon>Bacilli</taxon>
        <taxon>Bacillales</taxon>
        <taxon>Bacillaceae</taxon>
        <taxon>Gottfriedia</taxon>
    </lineage>
</organism>
<keyword evidence="2" id="KW-1185">Reference proteome</keyword>
<accession>A0ABX2ZYC1</accession>
<evidence type="ECO:0000313" key="2">
    <source>
        <dbReference type="Proteomes" id="UP000094580"/>
    </source>
</evidence>